<reference evidence="1 2" key="1">
    <citation type="submission" date="2024-09" db="EMBL/GenBank/DDBJ databases">
        <title>Chromosome-scale assembly of Riccia fluitans.</title>
        <authorList>
            <person name="Paukszto L."/>
            <person name="Sawicki J."/>
            <person name="Karawczyk K."/>
            <person name="Piernik-Szablinska J."/>
            <person name="Szczecinska M."/>
            <person name="Mazdziarz M."/>
        </authorList>
    </citation>
    <scope>NUCLEOTIDE SEQUENCE [LARGE SCALE GENOMIC DNA]</scope>
    <source>
        <strain evidence="1">Rf_01</strain>
        <tissue evidence="1">Aerial parts of the thallus</tissue>
    </source>
</reference>
<dbReference type="Proteomes" id="UP001605036">
    <property type="component" value="Unassembled WGS sequence"/>
</dbReference>
<organism evidence="1 2">
    <name type="scientific">Riccia fluitans</name>
    <dbReference type="NCBI Taxonomy" id="41844"/>
    <lineage>
        <taxon>Eukaryota</taxon>
        <taxon>Viridiplantae</taxon>
        <taxon>Streptophyta</taxon>
        <taxon>Embryophyta</taxon>
        <taxon>Marchantiophyta</taxon>
        <taxon>Marchantiopsida</taxon>
        <taxon>Marchantiidae</taxon>
        <taxon>Marchantiales</taxon>
        <taxon>Ricciaceae</taxon>
        <taxon>Riccia</taxon>
    </lineage>
</organism>
<comment type="caution">
    <text evidence="1">The sequence shown here is derived from an EMBL/GenBank/DDBJ whole genome shotgun (WGS) entry which is preliminary data.</text>
</comment>
<keyword evidence="2" id="KW-1185">Reference proteome</keyword>
<protein>
    <submittedName>
        <fullName evidence="1">Uncharacterized protein</fullName>
    </submittedName>
</protein>
<gene>
    <name evidence="1" type="ORF">R1flu_022672</name>
</gene>
<dbReference type="AlphaFoldDB" id="A0ABD1XPW8"/>
<evidence type="ECO:0000313" key="2">
    <source>
        <dbReference type="Proteomes" id="UP001605036"/>
    </source>
</evidence>
<dbReference type="EMBL" id="JBHFFA010000007">
    <property type="protein sequence ID" value="KAL2610980.1"/>
    <property type="molecule type" value="Genomic_DNA"/>
</dbReference>
<proteinExistence type="predicted"/>
<evidence type="ECO:0000313" key="1">
    <source>
        <dbReference type="EMBL" id="KAL2610980.1"/>
    </source>
</evidence>
<accession>A0ABD1XPW8</accession>
<name>A0ABD1XPW8_9MARC</name>
<sequence length="119" mass="12949">MATRSCKDLKVKVKEVKIPHLTKKNKKKLEAWCLDGLFGVRPMKNCSCTGEAGALLAQSASLLPLCLVGYCGKDHDAINEGALHVQRAYLFRPLPRALVSSLQRVASRGDEGTKEAEGL</sequence>